<dbReference type="InterPro" id="IPR001279">
    <property type="entry name" value="Metallo-B-lactamas"/>
</dbReference>
<dbReference type="Pfam" id="PF00753">
    <property type="entry name" value="Lactamase_B"/>
    <property type="match status" value="1"/>
</dbReference>
<evidence type="ECO:0000313" key="2">
    <source>
        <dbReference type="EMBL" id="TSJ92146.1"/>
    </source>
</evidence>
<dbReference type="InterPro" id="IPR036866">
    <property type="entry name" value="RibonucZ/Hydroxyglut_hydro"/>
</dbReference>
<reference evidence="2 3" key="1">
    <citation type="submission" date="2019-07" db="EMBL/GenBank/DDBJ databases">
        <title>Gilliamella genomes.</title>
        <authorList>
            <person name="Zheng H."/>
        </authorList>
    </citation>
    <scope>NUCLEOTIDE SEQUENCE [LARGE SCALE GENOMIC DNA]</scope>
    <source>
        <strain evidence="2 3">W8131</strain>
    </source>
</reference>
<keyword evidence="2" id="KW-0378">Hydrolase</keyword>
<accession>A0A556RTB2</accession>
<name>A0A556RTB2_9GAMM</name>
<feature type="domain" description="Metallo-beta-lactamase" evidence="1">
    <location>
        <begin position="34"/>
        <end position="117"/>
    </location>
</feature>
<proteinExistence type="predicted"/>
<protein>
    <submittedName>
        <fullName evidence="2">MBL fold metallo-hydrolase</fullName>
    </submittedName>
</protein>
<dbReference type="SUPFAM" id="SSF56281">
    <property type="entry name" value="Metallo-hydrolase/oxidoreductase"/>
    <property type="match status" value="1"/>
</dbReference>
<dbReference type="Proteomes" id="UP000319138">
    <property type="component" value="Unassembled WGS sequence"/>
</dbReference>
<evidence type="ECO:0000313" key="3">
    <source>
        <dbReference type="Proteomes" id="UP000319138"/>
    </source>
</evidence>
<organism evidence="2 3">
    <name type="scientific">Gilliamella apicola</name>
    <dbReference type="NCBI Taxonomy" id="1196095"/>
    <lineage>
        <taxon>Bacteria</taxon>
        <taxon>Pseudomonadati</taxon>
        <taxon>Pseudomonadota</taxon>
        <taxon>Gammaproteobacteria</taxon>
        <taxon>Orbales</taxon>
        <taxon>Orbaceae</taxon>
        <taxon>Gilliamella</taxon>
    </lineage>
</organism>
<dbReference type="GO" id="GO:0016787">
    <property type="term" value="F:hydrolase activity"/>
    <property type="evidence" value="ECO:0007669"/>
    <property type="project" value="UniProtKB-KW"/>
</dbReference>
<dbReference type="EMBL" id="VMHL01000001">
    <property type="protein sequence ID" value="TSJ92146.1"/>
    <property type="molecule type" value="Genomic_DNA"/>
</dbReference>
<comment type="caution">
    <text evidence="2">The sequence shown here is derived from an EMBL/GenBank/DDBJ whole genome shotgun (WGS) entry which is preliminary data.</text>
</comment>
<evidence type="ECO:0000259" key="1">
    <source>
        <dbReference type="Pfam" id="PF00753"/>
    </source>
</evidence>
<dbReference type="AlphaFoldDB" id="A0A556RTB2"/>
<sequence length="450" mass="53332">MKILLKREFHPVGQGAFYSEQIYSDNNVFEMVFDCGNAPKHNKKSTIKADSELSKYFKCRTQNNDWKIDLLFISHFHADHISFLIKYRRKYQVKNLIIPLLTPQEINLLLLGVALKEYQIDIKAYHELLTNPEKFFGEDCHIIKINTNKSNNDEDKNKNKDLVIVTNEGKVESRGELLKTFNPIFKLQYNDNKLIIYHLDPQSHYYFPIWLYLPYDFIKYFCCSDYKRKISTFFIKTKLTSELLMDVKDITEILKHIEKKLKNKKKNKIINIKPLNYLKAQYMKFNRDLNKICLGVFSGPVPFHLYSYLRNLDLKEYNKIFKEQSCLYTGDIPFNATKEINCVEEIKKLIIESYASLSKLYSESEDYDFENNFDWHIGTLQIPHHGSGSNYSDDFFKLKFINAVICFGSNNGYHHPDEILKEKLLDKEKIIKEVSDDYKTKFEQKFEINN</sequence>
<gene>
    <name evidence="2" type="ORF">FPQ14_02540</name>
</gene>
<dbReference type="RefSeq" id="WP_144188141.1">
    <property type="nucleotide sequence ID" value="NZ_VMHL01000001.1"/>
</dbReference>
<dbReference type="Gene3D" id="3.60.15.10">
    <property type="entry name" value="Ribonuclease Z/Hydroxyacylglutathione hydrolase-like"/>
    <property type="match status" value="1"/>
</dbReference>